<sequence length="51" mass="5616">MGDNQLQQRGQGRVVPGSFTHGSSAQRMRWLTIGWKSGDPNQCDTLSKNAL</sequence>
<dbReference type="EMBL" id="JAUZQE010000127">
    <property type="protein sequence ID" value="MDR4127331.1"/>
    <property type="molecule type" value="Genomic_DNA"/>
</dbReference>
<name>A0ABU1DA43_9BURK</name>
<dbReference type="PANTHER" id="PTHR30168:SF0">
    <property type="entry name" value="INNER MEMBRANE PROTEIN"/>
    <property type="match status" value="1"/>
</dbReference>
<dbReference type="PANTHER" id="PTHR30168">
    <property type="entry name" value="PUTATIVE MEMBRANE PROTEIN YPFJ"/>
    <property type="match status" value="1"/>
</dbReference>
<dbReference type="RefSeq" id="WP_347287838.1">
    <property type="nucleotide sequence ID" value="NZ_JAUZQE010000127.1"/>
</dbReference>
<evidence type="ECO:0000256" key="4">
    <source>
        <dbReference type="ARBA" id="ARBA00023136"/>
    </source>
</evidence>
<reference evidence="6 7" key="1">
    <citation type="submission" date="2023-08" db="EMBL/GenBank/DDBJ databases">
        <title>Alcaligenaceae gen. nov., a novel taxon isolated from the sludge of Yixing Pesticide Factory.</title>
        <authorList>
            <person name="Ruan L."/>
        </authorList>
    </citation>
    <scope>NUCLEOTIDE SEQUENCE [LARGE SCALE GENOMIC DNA]</scope>
    <source>
        <strain evidence="6 7">LG-2</strain>
    </source>
</reference>
<organism evidence="6 7">
    <name type="scientific">Yanghanlia caeni</name>
    <dbReference type="NCBI Taxonomy" id="3064283"/>
    <lineage>
        <taxon>Bacteria</taxon>
        <taxon>Pseudomonadati</taxon>
        <taxon>Pseudomonadota</taxon>
        <taxon>Betaproteobacteria</taxon>
        <taxon>Burkholderiales</taxon>
        <taxon>Alcaligenaceae</taxon>
        <taxon>Yanghanlia</taxon>
    </lineage>
</organism>
<proteinExistence type="predicted"/>
<dbReference type="Pfam" id="PF04228">
    <property type="entry name" value="Zn_peptidase"/>
    <property type="match status" value="1"/>
</dbReference>
<evidence type="ECO:0000256" key="5">
    <source>
        <dbReference type="SAM" id="MobiDB-lite"/>
    </source>
</evidence>
<evidence type="ECO:0000313" key="6">
    <source>
        <dbReference type="EMBL" id="MDR4127331.1"/>
    </source>
</evidence>
<feature type="region of interest" description="Disordered" evidence="5">
    <location>
        <begin position="1"/>
        <end position="23"/>
    </location>
</feature>
<comment type="subcellular location">
    <subcellularLocation>
        <location evidence="1">Membrane</location>
        <topology evidence="1">Single-pass membrane protein</topology>
    </subcellularLocation>
</comment>
<evidence type="ECO:0000256" key="3">
    <source>
        <dbReference type="ARBA" id="ARBA00022989"/>
    </source>
</evidence>
<keyword evidence="4" id="KW-0472">Membrane</keyword>
<keyword evidence="7" id="KW-1185">Reference proteome</keyword>
<feature type="compositionally biased region" description="Polar residues" evidence="5">
    <location>
        <begin position="1"/>
        <end position="10"/>
    </location>
</feature>
<evidence type="ECO:0000256" key="1">
    <source>
        <dbReference type="ARBA" id="ARBA00004167"/>
    </source>
</evidence>
<keyword evidence="3" id="KW-1133">Transmembrane helix</keyword>
<comment type="caution">
    <text evidence="6">The sequence shown here is derived from an EMBL/GenBank/DDBJ whole genome shotgun (WGS) entry which is preliminary data.</text>
</comment>
<evidence type="ECO:0000256" key="2">
    <source>
        <dbReference type="ARBA" id="ARBA00022692"/>
    </source>
</evidence>
<dbReference type="InterPro" id="IPR007343">
    <property type="entry name" value="Uncharacterised_pept_Zn_put"/>
</dbReference>
<protein>
    <submittedName>
        <fullName evidence="6">Neutral zinc metallopeptidase</fullName>
    </submittedName>
</protein>
<evidence type="ECO:0000313" key="7">
    <source>
        <dbReference type="Proteomes" id="UP001232156"/>
    </source>
</evidence>
<accession>A0ABU1DA43</accession>
<gene>
    <name evidence="6" type="ORF">Q8947_15340</name>
</gene>
<dbReference type="Proteomes" id="UP001232156">
    <property type="component" value="Unassembled WGS sequence"/>
</dbReference>
<keyword evidence="2" id="KW-0812">Transmembrane</keyword>